<dbReference type="PANTHER" id="PTHR24148">
    <property type="entry name" value="ANKYRIN REPEAT DOMAIN-CONTAINING PROTEIN 39 HOMOLOG-RELATED"/>
    <property type="match status" value="1"/>
</dbReference>
<sequence length="578" mass="65197">MEAYEYEALPGENYIRIIKLLPGASEDVIQCNLTAELRHPDQKPYNAISYVWGEKSALVEIICCGKSMHITTNLHDALRAIRAKNPGVSVRLWADAMSIKQTDTEEKNHQIKGMGIVYQNAAQVHIWLGLDEDSIAQETFKLIQGLNEILFHHKSPPNYLSWILLRHLTYDYQHRGLKLAAVMRLPWFSRVWVIQEVALSRRAQLHWGSASMDFADLIELAYKNGLSKHDAKSGLFLDIILIGKSLKASEVQDHIYAFLGNPLALDDKGHLLIEPDYKKTIEEVNIELADALLSCSREAPYVLSFVQHNSATDVNDNSFPSWVPRWGNVDTNGRSIFTIGNIGLEQCAGGGVEKLQYAIYDTKALGAKGMLIEELCWASETLASDDFALDSTRWKASLQASDRLYVEILWDEVSLAFSQYMGPDRMLDRARYSEDFTFTLVTGYRTKEVISQKRHEGIIKAYCEVLQGKRKGPSGEHLVSKRQNERANRCERQFHNCSNRRFGITKSGGFALVPRFAQAGDVCAILCGMATPFILRRADPQIHGEGHYHLVGEAYIHGAMRGELAEKLDKDKVDLKLI</sequence>
<dbReference type="InterPro" id="IPR052895">
    <property type="entry name" value="HetReg/Transcr_Mod"/>
</dbReference>
<evidence type="ECO:0000313" key="2">
    <source>
        <dbReference type="EMBL" id="KAF2028819.1"/>
    </source>
</evidence>
<keyword evidence="3" id="KW-1185">Reference proteome</keyword>
<feature type="domain" description="Heterokaryon incompatibility" evidence="1">
    <location>
        <begin position="45"/>
        <end position="196"/>
    </location>
</feature>
<dbReference type="Proteomes" id="UP000799777">
    <property type="component" value="Unassembled WGS sequence"/>
</dbReference>
<organism evidence="2 3">
    <name type="scientific">Setomelanomma holmii</name>
    <dbReference type="NCBI Taxonomy" id="210430"/>
    <lineage>
        <taxon>Eukaryota</taxon>
        <taxon>Fungi</taxon>
        <taxon>Dikarya</taxon>
        <taxon>Ascomycota</taxon>
        <taxon>Pezizomycotina</taxon>
        <taxon>Dothideomycetes</taxon>
        <taxon>Pleosporomycetidae</taxon>
        <taxon>Pleosporales</taxon>
        <taxon>Pleosporineae</taxon>
        <taxon>Phaeosphaeriaceae</taxon>
        <taxon>Setomelanomma</taxon>
    </lineage>
</organism>
<dbReference type="InterPro" id="IPR010730">
    <property type="entry name" value="HET"/>
</dbReference>
<protein>
    <recommendedName>
        <fullName evidence="1">Heterokaryon incompatibility domain-containing protein</fullName>
    </recommendedName>
</protein>
<accession>A0A9P4H714</accession>
<evidence type="ECO:0000313" key="3">
    <source>
        <dbReference type="Proteomes" id="UP000799777"/>
    </source>
</evidence>
<dbReference type="AlphaFoldDB" id="A0A9P4H714"/>
<dbReference type="EMBL" id="ML978208">
    <property type="protein sequence ID" value="KAF2028819.1"/>
    <property type="molecule type" value="Genomic_DNA"/>
</dbReference>
<name>A0A9P4H714_9PLEO</name>
<reference evidence="2" key="1">
    <citation type="journal article" date="2020" name="Stud. Mycol.">
        <title>101 Dothideomycetes genomes: a test case for predicting lifestyles and emergence of pathogens.</title>
        <authorList>
            <person name="Haridas S."/>
            <person name="Albert R."/>
            <person name="Binder M."/>
            <person name="Bloem J."/>
            <person name="Labutti K."/>
            <person name="Salamov A."/>
            <person name="Andreopoulos B."/>
            <person name="Baker S."/>
            <person name="Barry K."/>
            <person name="Bills G."/>
            <person name="Bluhm B."/>
            <person name="Cannon C."/>
            <person name="Castanera R."/>
            <person name="Culley D."/>
            <person name="Daum C."/>
            <person name="Ezra D."/>
            <person name="Gonzalez J."/>
            <person name="Henrissat B."/>
            <person name="Kuo A."/>
            <person name="Liang C."/>
            <person name="Lipzen A."/>
            <person name="Lutzoni F."/>
            <person name="Magnuson J."/>
            <person name="Mondo S."/>
            <person name="Nolan M."/>
            <person name="Ohm R."/>
            <person name="Pangilinan J."/>
            <person name="Park H.-J."/>
            <person name="Ramirez L."/>
            <person name="Alfaro M."/>
            <person name="Sun H."/>
            <person name="Tritt A."/>
            <person name="Yoshinaga Y."/>
            <person name="Zwiers L.-H."/>
            <person name="Turgeon B."/>
            <person name="Goodwin S."/>
            <person name="Spatafora J."/>
            <person name="Crous P."/>
            <person name="Grigoriev I."/>
        </authorList>
    </citation>
    <scope>NUCLEOTIDE SEQUENCE</scope>
    <source>
        <strain evidence="2">CBS 110217</strain>
    </source>
</reference>
<proteinExistence type="predicted"/>
<dbReference type="Pfam" id="PF26639">
    <property type="entry name" value="Het-6_barrel"/>
    <property type="match status" value="1"/>
</dbReference>
<evidence type="ECO:0000259" key="1">
    <source>
        <dbReference type="Pfam" id="PF06985"/>
    </source>
</evidence>
<dbReference type="PANTHER" id="PTHR24148:SF64">
    <property type="entry name" value="HETEROKARYON INCOMPATIBILITY DOMAIN-CONTAINING PROTEIN"/>
    <property type="match status" value="1"/>
</dbReference>
<gene>
    <name evidence="2" type="ORF">EK21DRAFT_68950</name>
</gene>
<dbReference type="Pfam" id="PF06985">
    <property type="entry name" value="HET"/>
    <property type="match status" value="1"/>
</dbReference>
<comment type="caution">
    <text evidence="2">The sequence shown here is derived from an EMBL/GenBank/DDBJ whole genome shotgun (WGS) entry which is preliminary data.</text>
</comment>
<dbReference type="OrthoDB" id="3553147at2759"/>